<protein>
    <submittedName>
        <fullName evidence="1">Uncharacterized protein</fullName>
    </submittedName>
</protein>
<evidence type="ECO:0000313" key="1">
    <source>
        <dbReference type="EMBL" id="KAJ3553811.1"/>
    </source>
</evidence>
<proteinExistence type="predicted"/>
<evidence type="ECO:0000313" key="2">
    <source>
        <dbReference type="Proteomes" id="UP001148662"/>
    </source>
</evidence>
<sequence length="802" mass="90210">MVWVSSYGNGAQAPDASEFSGYAPIEAHNLLGQFGVRALLFLRKYEERNAEGLAPDTDDRLACAVWPLRGVQMTCHCLSLKFGEGRAAACYYTLSSLITGWLRALQASVSRVGPKERKIALCVQSPGVNDANRSASVAKSDAGYQWPPFGALSSRHFASSISCRVLDKLLYEHTMLNRIRDSIFGSDVPADKAGLNVQNEGKPSFELGDFAIDEYKSMKIIAIGAGMSGLLAGIRFRQYVENLDLTIYEKEDNIGGTWYVNKYPGIACDIPAHSFQYTFEHKSDWSALYSPGAEILGHMESIVSKYKLAPYIKLRHELTHARYDEATAKWHVRIKRPSANAPEEFEEFDDEADFLFMGVGILSRWTWPDIAGLKDFKGLLVHSSNWKLGGESWMEDVKDWSDKRVAVIGLGSAALQIVAALQDKVGRLSQYARGRTWVATEFARDALASLLSRDFDKDGNYTFTAEEKARLSDPVESSKFRKGLDHQLNGLHAINMRDSEQQKEAQRLFKAQMTDALKSKPEIAEKLIPEFSVSCRRITPAPGYLNALCRDHVDFITTPIKRITEQGIETADGSSLEHDIIICATGWDTSFRLPFPIIGRNGTDIRDKWSPYPKTYLSLCVDEFPNCFFSSGPNSCIGTSSFLPMIEHQVDYAVQVVRKLQRERLKSIEVKPEVVEEFDEIIESYFQKARNRCSLWYKAGNDEGRIIGLWPGSGLHHMRSLRYPRWEDYNYERADTTKNRLYWLGDGMTNNEKTLTGDRAWFIDPSYVDVPPGESSLLKCSGGQKDSPLSSSFISDPFIWKP</sequence>
<keyword evidence="2" id="KW-1185">Reference proteome</keyword>
<dbReference type="EMBL" id="JANHOG010000495">
    <property type="protein sequence ID" value="KAJ3553811.1"/>
    <property type="molecule type" value="Genomic_DNA"/>
</dbReference>
<organism evidence="1 2">
    <name type="scientific">Phlebia brevispora</name>
    <dbReference type="NCBI Taxonomy" id="194682"/>
    <lineage>
        <taxon>Eukaryota</taxon>
        <taxon>Fungi</taxon>
        <taxon>Dikarya</taxon>
        <taxon>Basidiomycota</taxon>
        <taxon>Agaricomycotina</taxon>
        <taxon>Agaricomycetes</taxon>
        <taxon>Polyporales</taxon>
        <taxon>Meruliaceae</taxon>
        <taxon>Phlebia</taxon>
    </lineage>
</organism>
<name>A0ACC1T5K5_9APHY</name>
<comment type="caution">
    <text evidence="1">The sequence shown here is derived from an EMBL/GenBank/DDBJ whole genome shotgun (WGS) entry which is preliminary data.</text>
</comment>
<gene>
    <name evidence="1" type="ORF">NM688_g3421</name>
</gene>
<dbReference type="Proteomes" id="UP001148662">
    <property type="component" value="Unassembled WGS sequence"/>
</dbReference>
<reference evidence="1" key="1">
    <citation type="submission" date="2022-07" db="EMBL/GenBank/DDBJ databases">
        <title>Genome Sequence of Phlebia brevispora.</title>
        <authorList>
            <person name="Buettner E."/>
        </authorList>
    </citation>
    <scope>NUCLEOTIDE SEQUENCE</scope>
    <source>
        <strain evidence="1">MPL23</strain>
    </source>
</reference>
<accession>A0ACC1T5K5</accession>